<dbReference type="EMBL" id="FMSP01000002">
    <property type="protein sequence ID" value="SCV67660.1"/>
    <property type="molecule type" value="Genomic_DNA"/>
</dbReference>
<feature type="region of interest" description="Disordered" evidence="1">
    <location>
        <begin position="395"/>
        <end position="422"/>
    </location>
</feature>
<feature type="compositionally biased region" description="Low complexity" evidence="1">
    <location>
        <begin position="27"/>
        <end position="38"/>
    </location>
</feature>
<dbReference type="Proteomes" id="UP000198372">
    <property type="component" value="Unassembled WGS sequence"/>
</dbReference>
<keyword evidence="3" id="KW-1185">Reference proteome</keyword>
<dbReference type="AlphaFoldDB" id="A0A238F0J8"/>
<evidence type="ECO:0000256" key="1">
    <source>
        <dbReference type="SAM" id="MobiDB-lite"/>
    </source>
</evidence>
<feature type="compositionally biased region" description="Low complexity" evidence="1">
    <location>
        <begin position="259"/>
        <end position="270"/>
    </location>
</feature>
<dbReference type="OrthoDB" id="2537448at2759"/>
<name>A0A238F0J8_9BASI</name>
<feature type="region of interest" description="Disordered" evidence="1">
    <location>
        <begin position="10"/>
        <end position="38"/>
    </location>
</feature>
<gene>
    <name evidence="2" type="ORF">BQ2448_5271</name>
</gene>
<feature type="compositionally biased region" description="Basic and acidic residues" evidence="1">
    <location>
        <begin position="271"/>
        <end position="283"/>
    </location>
</feature>
<feature type="compositionally biased region" description="Polar residues" evidence="1">
    <location>
        <begin position="320"/>
        <end position="335"/>
    </location>
</feature>
<feature type="compositionally biased region" description="Polar residues" evidence="1">
    <location>
        <begin position="201"/>
        <end position="214"/>
    </location>
</feature>
<feature type="region of interest" description="Disordered" evidence="1">
    <location>
        <begin position="133"/>
        <end position="351"/>
    </location>
</feature>
<proteinExistence type="predicted"/>
<evidence type="ECO:0000313" key="3">
    <source>
        <dbReference type="Proteomes" id="UP000198372"/>
    </source>
</evidence>
<organism evidence="2 3">
    <name type="scientific">Microbotryum intermedium</name>
    <dbReference type="NCBI Taxonomy" id="269621"/>
    <lineage>
        <taxon>Eukaryota</taxon>
        <taxon>Fungi</taxon>
        <taxon>Dikarya</taxon>
        <taxon>Basidiomycota</taxon>
        <taxon>Pucciniomycotina</taxon>
        <taxon>Microbotryomycetes</taxon>
        <taxon>Microbotryales</taxon>
        <taxon>Microbotryaceae</taxon>
        <taxon>Microbotryum</taxon>
    </lineage>
</organism>
<reference evidence="3" key="1">
    <citation type="submission" date="2016-09" db="EMBL/GenBank/DDBJ databases">
        <authorList>
            <person name="Jeantristanb JTB J.-T."/>
            <person name="Ricardo R."/>
        </authorList>
    </citation>
    <scope>NUCLEOTIDE SEQUENCE [LARGE SCALE GENOMIC DNA]</scope>
</reference>
<sequence length="422" mass="46392">MLLPRIRFFTGREVPSTPTAPGSPRGTPHATSTPSHTTVPQGPLFAGLCAFFSTSCSTSSRAAWAHHGGTLARAEQVHKYIPIHLFFVVESMTTECEPRLEALGIDLHDQSYVWDCLSHKRLISLEPYRIPHRRSTQMQSATPSRLELSQKRKTTASDSDEEKGQSDDGPFSRGSSVASSGLGDNSTLFKTPNRPIMVSGPKSSQYSDNPSSPKQPRHSDAEIRYPPISPSVQLAAGRRLPTSPTASDPSDTAHEESHSSSSGSESNPSEVLERSLRLGREVEQVDSAFEPLSPQTFPQVKSESRTPDPVQPIFDPQNPSPQDRLTLDQGSQRTTPPIPHLSQLFDQNSNQSPTPRIPITTFLNHFVSVLPPQAELRKGLKELKAGHDGFVVARKKKRESEDTGMMEVSGSAVNHSKKRRWE</sequence>
<feature type="compositionally biased region" description="Polar residues" evidence="1">
    <location>
        <begin position="173"/>
        <end position="190"/>
    </location>
</feature>
<evidence type="ECO:0000313" key="2">
    <source>
        <dbReference type="EMBL" id="SCV67660.1"/>
    </source>
</evidence>
<accession>A0A238F0J8</accession>
<protein>
    <submittedName>
        <fullName evidence="2">BQ2448_5271 protein</fullName>
    </submittedName>
</protein>